<evidence type="ECO:0000259" key="24">
    <source>
        <dbReference type="Pfam" id="PF03061"/>
    </source>
</evidence>
<evidence type="ECO:0000256" key="9">
    <source>
        <dbReference type="ARBA" id="ARBA00022946"/>
    </source>
</evidence>
<keyword evidence="5" id="KW-0963">Cytoplasm</keyword>
<keyword evidence="12" id="KW-0966">Cell projection</keyword>
<keyword evidence="6" id="KW-0053">Apoptosis</keyword>
<dbReference type="RefSeq" id="WP_369046563.1">
    <property type="nucleotide sequence ID" value="NZ_CP163302.1"/>
</dbReference>
<evidence type="ECO:0000256" key="18">
    <source>
        <dbReference type="ARBA" id="ARBA00043210"/>
    </source>
</evidence>
<evidence type="ECO:0000256" key="1">
    <source>
        <dbReference type="ARBA" id="ARBA00004170"/>
    </source>
</evidence>
<evidence type="ECO:0000256" key="20">
    <source>
        <dbReference type="ARBA" id="ARBA00047734"/>
    </source>
</evidence>
<dbReference type="CDD" id="cd03443">
    <property type="entry name" value="PaaI_thioesterase"/>
    <property type="match status" value="1"/>
</dbReference>
<evidence type="ECO:0000256" key="14">
    <source>
        <dbReference type="ARBA" id="ARBA00037002"/>
    </source>
</evidence>
<comment type="catalytic activity">
    <reaction evidence="20">
        <text>hexadecanoyl-CoA + H2O = hexadecanoate + CoA + H(+)</text>
        <dbReference type="Rhea" id="RHEA:16645"/>
        <dbReference type="ChEBI" id="CHEBI:7896"/>
        <dbReference type="ChEBI" id="CHEBI:15377"/>
        <dbReference type="ChEBI" id="CHEBI:15378"/>
        <dbReference type="ChEBI" id="CHEBI:57287"/>
        <dbReference type="ChEBI" id="CHEBI:57379"/>
        <dbReference type="EC" id="3.1.2.2"/>
    </reaction>
    <physiologicalReaction direction="left-to-right" evidence="20">
        <dbReference type="Rhea" id="RHEA:16646"/>
    </physiologicalReaction>
</comment>
<gene>
    <name evidence="25" type="ORF">AB5L97_04080</name>
</gene>
<dbReference type="GO" id="GO:0006631">
    <property type="term" value="P:fatty acid metabolic process"/>
    <property type="evidence" value="ECO:0007669"/>
    <property type="project" value="UniProtKB-KW"/>
</dbReference>
<evidence type="ECO:0000256" key="17">
    <source>
        <dbReference type="ARBA" id="ARBA00040123"/>
    </source>
</evidence>
<dbReference type="InterPro" id="IPR029069">
    <property type="entry name" value="HotDog_dom_sf"/>
</dbReference>
<proteinExistence type="inferred from homology"/>
<evidence type="ECO:0000256" key="19">
    <source>
        <dbReference type="ARBA" id="ARBA00047588"/>
    </source>
</evidence>
<keyword evidence="10" id="KW-0443">Lipid metabolism</keyword>
<feature type="domain" description="Thioesterase" evidence="24">
    <location>
        <begin position="127"/>
        <end position="196"/>
    </location>
</feature>
<evidence type="ECO:0000256" key="12">
    <source>
        <dbReference type="ARBA" id="ARBA00023273"/>
    </source>
</evidence>
<evidence type="ECO:0000256" key="7">
    <source>
        <dbReference type="ARBA" id="ARBA00022801"/>
    </source>
</evidence>
<evidence type="ECO:0000256" key="13">
    <source>
        <dbReference type="ARBA" id="ARBA00035852"/>
    </source>
</evidence>
<evidence type="ECO:0000256" key="10">
    <source>
        <dbReference type="ARBA" id="ARBA00023098"/>
    </source>
</evidence>
<comment type="catalytic activity">
    <reaction evidence="23">
        <text>tetradecanoyl-CoA + H2O = tetradecanoate + CoA + H(+)</text>
        <dbReference type="Rhea" id="RHEA:40119"/>
        <dbReference type="ChEBI" id="CHEBI:15377"/>
        <dbReference type="ChEBI" id="CHEBI:15378"/>
        <dbReference type="ChEBI" id="CHEBI:30807"/>
        <dbReference type="ChEBI" id="CHEBI:57287"/>
        <dbReference type="ChEBI" id="CHEBI:57385"/>
    </reaction>
    <physiologicalReaction direction="left-to-right" evidence="23">
        <dbReference type="Rhea" id="RHEA:40120"/>
    </physiologicalReaction>
</comment>
<dbReference type="PANTHER" id="PTHR12418">
    <property type="entry name" value="ACYL-COENZYME A THIOESTERASE THEM4"/>
    <property type="match status" value="1"/>
</dbReference>
<dbReference type="InterPro" id="IPR006683">
    <property type="entry name" value="Thioestr_dom"/>
</dbReference>
<dbReference type="GO" id="GO:0016787">
    <property type="term" value="F:hydrolase activity"/>
    <property type="evidence" value="ECO:0007669"/>
    <property type="project" value="UniProtKB-KW"/>
</dbReference>
<comment type="catalytic activity">
    <reaction evidence="13">
        <text>(5Z,8Z,11Z,14Z)-eicosatetraenoyl-CoA + H2O = (5Z,8Z,11Z,14Z)-eicosatetraenoate + CoA + H(+)</text>
        <dbReference type="Rhea" id="RHEA:40151"/>
        <dbReference type="ChEBI" id="CHEBI:15377"/>
        <dbReference type="ChEBI" id="CHEBI:15378"/>
        <dbReference type="ChEBI" id="CHEBI:32395"/>
        <dbReference type="ChEBI" id="CHEBI:57287"/>
        <dbReference type="ChEBI" id="CHEBI:57368"/>
    </reaction>
    <physiologicalReaction direction="left-to-right" evidence="13">
        <dbReference type="Rhea" id="RHEA:40152"/>
    </physiologicalReaction>
</comment>
<dbReference type="AlphaFoldDB" id="A0AB39L5J6"/>
<evidence type="ECO:0000256" key="22">
    <source>
        <dbReference type="ARBA" id="ARBA00048074"/>
    </source>
</evidence>
<comment type="subcellular location">
    <subcellularLocation>
        <location evidence="3">Cell projection</location>
        <location evidence="3">Ruffle membrane</location>
    </subcellularLocation>
    <subcellularLocation>
        <location evidence="2">Cytoplasm</location>
    </subcellularLocation>
    <subcellularLocation>
        <location evidence="1">Membrane</location>
        <topology evidence="1">Peripheral membrane protein</topology>
    </subcellularLocation>
</comment>
<organism evidence="25">
    <name type="scientific">Sinomonas puerhi</name>
    <dbReference type="NCBI Taxonomy" id="3238584"/>
    <lineage>
        <taxon>Bacteria</taxon>
        <taxon>Bacillati</taxon>
        <taxon>Actinomycetota</taxon>
        <taxon>Actinomycetes</taxon>
        <taxon>Micrococcales</taxon>
        <taxon>Micrococcaceae</taxon>
        <taxon>Sinomonas</taxon>
    </lineage>
</organism>
<keyword evidence="7 25" id="KW-0378">Hydrolase</keyword>
<dbReference type="GO" id="GO:0016020">
    <property type="term" value="C:membrane"/>
    <property type="evidence" value="ECO:0007669"/>
    <property type="project" value="UniProtKB-SubCell"/>
</dbReference>
<evidence type="ECO:0000256" key="2">
    <source>
        <dbReference type="ARBA" id="ARBA00004496"/>
    </source>
</evidence>
<dbReference type="Gene3D" id="3.10.129.10">
    <property type="entry name" value="Hotdog Thioesterase"/>
    <property type="match status" value="1"/>
</dbReference>
<dbReference type="InterPro" id="IPR052365">
    <property type="entry name" value="THEM4/THEM5_acyl-CoA_thioest"/>
</dbReference>
<dbReference type="SUPFAM" id="SSF54637">
    <property type="entry name" value="Thioesterase/thiol ester dehydrase-isomerase"/>
    <property type="match status" value="1"/>
</dbReference>
<comment type="catalytic activity">
    <reaction evidence="22">
        <text>dodecanoyl-CoA + H2O = dodecanoate + CoA + H(+)</text>
        <dbReference type="Rhea" id="RHEA:30135"/>
        <dbReference type="ChEBI" id="CHEBI:15377"/>
        <dbReference type="ChEBI" id="CHEBI:15378"/>
        <dbReference type="ChEBI" id="CHEBI:18262"/>
        <dbReference type="ChEBI" id="CHEBI:57287"/>
        <dbReference type="ChEBI" id="CHEBI:57375"/>
    </reaction>
    <physiologicalReaction direction="left-to-right" evidence="22">
        <dbReference type="Rhea" id="RHEA:30136"/>
    </physiologicalReaction>
</comment>
<keyword evidence="8" id="KW-0276">Fatty acid metabolism</keyword>
<evidence type="ECO:0000256" key="21">
    <source>
        <dbReference type="ARBA" id="ARBA00047969"/>
    </source>
</evidence>
<dbReference type="EC" id="3.1.2.2" evidence="16"/>
<evidence type="ECO:0000256" key="5">
    <source>
        <dbReference type="ARBA" id="ARBA00022490"/>
    </source>
</evidence>
<evidence type="ECO:0000256" key="23">
    <source>
        <dbReference type="ARBA" id="ARBA00048180"/>
    </source>
</evidence>
<keyword evidence="9" id="KW-0809">Transit peptide</keyword>
<dbReference type="Pfam" id="PF03061">
    <property type="entry name" value="4HBT"/>
    <property type="match status" value="1"/>
</dbReference>
<keyword evidence="4" id="KW-1003">Cell membrane</keyword>
<sequence length="213" mass="22982">MTESETLSLEAPALPESPQDSALAEFAAAACRRLAGGILGTTGSGLRAVIEAEVRALQAALGDSAELHGVAAKHPPRFDRRGRVQVLTNPVMSHRNPLAPPLVHHHDGDESEFRVTLPLQYQGPRNSLHGGYVAVLLDDVLWHAVRQMAAGVSFTRELTITYERPVPLFEELRIIGRVTTIEGRKTFAEGEIIAGEAVCARARGLWISPKSSA</sequence>
<reference evidence="25" key="1">
    <citation type="submission" date="2024-07" db="EMBL/GenBank/DDBJ databases">
        <authorList>
            <person name="fu j."/>
        </authorList>
    </citation>
    <scope>NUCLEOTIDE SEQUENCE</scope>
    <source>
        <strain evidence="25">P10A9</strain>
    </source>
</reference>
<name>A0AB39L5J6_9MICC</name>
<accession>A0AB39L5J6</accession>
<dbReference type="GO" id="GO:0005737">
    <property type="term" value="C:cytoplasm"/>
    <property type="evidence" value="ECO:0007669"/>
    <property type="project" value="UniProtKB-SubCell"/>
</dbReference>
<evidence type="ECO:0000256" key="3">
    <source>
        <dbReference type="ARBA" id="ARBA00004632"/>
    </source>
</evidence>
<comment type="catalytic activity">
    <reaction evidence="14">
        <text>(9Z)-octadecenoyl-CoA + H2O = (9Z)-octadecenoate + CoA + H(+)</text>
        <dbReference type="Rhea" id="RHEA:40139"/>
        <dbReference type="ChEBI" id="CHEBI:15377"/>
        <dbReference type="ChEBI" id="CHEBI:15378"/>
        <dbReference type="ChEBI" id="CHEBI:30823"/>
        <dbReference type="ChEBI" id="CHEBI:57287"/>
        <dbReference type="ChEBI" id="CHEBI:57387"/>
    </reaction>
    <physiologicalReaction direction="left-to-right" evidence="14">
        <dbReference type="Rhea" id="RHEA:40140"/>
    </physiologicalReaction>
</comment>
<dbReference type="EMBL" id="CP163302">
    <property type="protein sequence ID" value="XDP46204.1"/>
    <property type="molecule type" value="Genomic_DNA"/>
</dbReference>
<evidence type="ECO:0000256" key="16">
    <source>
        <dbReference type="ARBA" id="ARBA00038848"/>
    </source>
</evidence>
<dbReference type="PANTHER" id="PTHR12418:SF19">
    <property type="entry name" value="ACYL-COENZYME A THIOESTERASE THEM4"/>
    <property type="match status" value="1"/>
</dbReference>
<evidence type="ECO:0000256" key="4">
    <source>
        <dbReference type="ARBA" id="ARBA00022475"/>
    </source>
</evidence>
<evidence type="ECO:0000256" key="8">
    <source>
        <dbReference type="ARBA" id="ARBA00022832"/>
    </source>
</evidence>
<evidence type="ECO:0000313" key="25">
    <source>
        <dbReference type="EMBL" id="XDP46204.1"/>
    </source>
</evidence>
<dbReference type="KEGG" id="spue:AB5L97_04080"/>
<keyword evidence="11" id="KW-0472">Membrane</keyword>
<comment type="catalytic activity">
    <reaction evidence="21">
        <text>decanoyl-CoA + H2O = decanoate + CoA + H(+)</text>
        <dbReference type="Rhea" id="RHEA:40059"/>
        <dbReference type="ChEBI" id="CHEBI:15377"/>
        <dbReference type="ChEBI" id="CHEBI:15378"/>
        <dbReference type="ChEBI" id="CHEBI:27689"/>
        <dbReference type="ChEBI" id="CHEBI:57287"/>
        <dbReference type="ChEBI" id="CHEBI:61430"/>
    </reaction>
    <physiologicalReaction direction="left-to-right" evidence="21">
        <dbReference type="Rhea" id="RHEA:40060"/>
    </physiologicalReaction>
</comment>
<evidence type="ECO:0000256" key="6">
    <source>
        <dbReference type="ARBA" id="ARBA00022703"/>
    </source>
</evidence>
<comment type="catalytic activity">
    <reaction evidence="19">
        <text>octanoyl-CoA + H2O = octanoate + CoA + H(+)</text>
        <dbReference type="Rhea" id="RHEA:30143"/>
        <dbReference type="ChEBI" id="CHEBI:15377"/>
        <dbReference type="ChEBI" id="CHEBI:15378"/>
        <dbReference type="ChEBI" id="CHEBI:25646"/>
        <dbReference type="ChEBI" id="CHEBI:57287"/>
        <dbReference type="ChEBI" id="CHEBI:57386"/>
    </reaction>
    <physiologicalReaction direction="left-to-right" evidence="19">
        <dbReference type="Rhea" id="RHEA:30144"/>
    </physiologicalReaction>
</comment>
<evidence type="ECO:0000256" key="15">
    <source>
        <dbReference type="ARBA" id="ARBA00038456"/>
    </source>
</evidence>
<protein>
    <recommendedName>
        <fullName evidence="17">Acyl-coenzyme A thioesterase THEM4</fullName>
        <ecNumber evidence="16">3.1.2.2</ecNumber>
    </recommendedName>
    <alternativeName>
        <fullName evidence="18">Thioesterase superfamily member 4</fullName>
    </alternativeName>
</protein>
<comment type="similarity">
    <text evidence="15">Belongs to the THEM4/THEM5 thioesterase family.</text>
</comment>
<evidence type="ECO:0000256" key="11">
    <source>
        <dbReference type="ARBA" id="ARBA00023136"/>
    </source>
</evidence>